<feature type="domain" description="PAS" evidence="20">
    <location>
        <begin position="698"/>
        <end position="768"/>
    </location>
</feature>
<dbReference type="PROSITE" id="PS50112">
    <property type="entry name" value="PAS"/>
    <property type="match status" value="4"/>
</dbReference>
<keyword evidence="7" id="KW-0808">Transferase</keyword>
<dbReference type="SMART" id="SM00086">
    <property type="entry name" value="PAC"/>
    <property type="match status" value="4"/>
</dbReference>
<evidence type="ECO:0000259" key="21">
    <source>
        <dbReference type="PROSITE" id="PS50113"/>
    </source>
</evidence>
<dbReference type="InterPro" id="IPR000014">
    <property type="entry name" value="PAS"/>
</dbReference>
<evidence type="ECO:0000256" key="15">
    <source>
        <dbReference type="ARBA" id="ARBA00023136"/>
    </source>
</evidence>
<feature type="domain" description="PAC" evidence="21">
    <location>
        <begin position="645"/>
        <end position="697"/>
    </location>
</feature>
<dbReference type="InterPro" id="IPR013655">
    <property type="entry name" value="PAS_fold_3"/>
</dbReference>
<feature type="domain" description="PAS" evidence="20">
    <location>
        <begin position="409"/>
        <end position="479"/>
    </location>
</feature>
<dbReference type="Pfam" id="PF01590">
    <property type="entry name" value="GAF"/>
    <property type="match status" value="1"/>
</dbReference>
<feature type="domain" description="PAC" evidence="21">
    <location>
        <begin position="769"/>
        <end position="822"/>
    </location>
</feature>
<dbReference type="PROSITE" id="PS50109">
    <property type="entry name" value="HIS_KIN"/>
    <property type="match status" value="1"/>
</dbReference>
<evidence type="ECO:0000256" key="2">
    <source>
        <dbReference type="ARBA" id="ARBA00001935"/>
    </source>
</evidence>
<dbReference type="InterPro" id="IPR052162">
    <property type="entry name" value="Sensor_kinase/Photoreceptor"/>
</dbReference>
<evidence type="ECO:0000313" key="22">
    <source>
        <dbReference type="EMBL" id="MEP0867306.1"/>
    </source>
</evidence>
<evidence type="ECO:0000256" key="10">
    <source>
        <dbReference type="ARBA" id="ARBA00022777"/>
    </source>
</evidence>
<dbReference type="Pfam" id="PF25487">
    <property type="entry name" value="ETR1_N"/>
    <property type="match status" value="1"/>
</dbReference>
<evidence type="ECO:0000256" key="18">
    <source>
        <dbReference type="SAM" id="Phobius"/>
    </source>
</evidence>
<dbReference type="SUPFAM" id="SSF55785">
    <property type="entry name" value="PYP-like sensor domain (PAS domain)"/>
    <property type="match status" value="5"/>
</dbReference>
<evidence type="ECO:0000256" key="11">
    <source>
        <dbReference type="ARBA" id="ARBA00022824"/>
    </source>
</evidence>
<dbReference type="SUPFAM" id="SSF55874">
    <property type="entry name" value="ATPase domain of HSP90 chaperone/DNA topoisomerase II/histidine kinase"/>
    <property type="match status" value="1"/>
</dbReference>
<dbReference type="InterPro" id="IPR058544">
    <property type="entry name" value="ETR1_N"/>
</dbReference>
<keyword evidence="12 18" id="KW-1133">Transmembrane helix</keyword>
<dbReference type="EC" id="2.7.13.3" evidence="5"/>
<evidence type="ECO:0000256" key="8">
    <source>
        <dbReference type="ARBA" id="ARBA00022692"/>
    </source>
</evidence>
<evidence type="ECO:0000256" key="16">
    <source>
        <dbReference type="ARBA" id="ARBA00023157"/>
    </source>
</evidence>
<feature type="domain" description="Histidine kinase" evidence="19">
    <location>
        <begin position="1041"/>
        <end position="1325"/>
    </location>
</feature>
<dbReference type="InterPro" id="IPR003661">
    <property type="entry name" value="HisK_dim/P_dom"/>
</dbReference>
<dbReference type="InterPro" id="IPR013767">
    <property type="entry name" value="PAS_fold"/>
</dbReference>
<dbReference type="RefSeq" id="WP_190420960.1">
    <property type="nucleotide sequence ID" value="NZ_JAMPKK010000065.1"/>
</dbReference>
<evidence type="ECO:0000256" key="5">
    <source>
        <dbReference type="ARBA" id="ARBA00012438"/>
    </source>
</evidence>
<comment type="caution">
    <text evidence="22">The sequence shown here is derived from an EMBL/GenBank/DDBJ whole genome shotgun (WGS) entry which is preliminary data.</text>
</comment>
<name>A0ABV0JXB6_9CYAN</name>
<accession>A0ABV0JXB6</accession>
<feature type="coiled-coil region" evidence="17">
    <location>
        <begin position="995"/>
        <end position="1032"/>
    </location>
</feature>
<dbReference type="SUPFAM" id="SSF47384">
    <property type="entry name" value="Homodimeric domain of signal transducing histidine kinase"/>
    <property type="match status" value="1"/>
</dbReference>
<dbReference type="Proteomes" id="UP001442494">
    <property type="component" value="Unassembled WGS sequence"/>
</dbReference>
<feature type="domain" description="PAC" evidence="21">
    <location>
        <begin position="481"/>
        <end position="533"/>
    </location>
</feature>
<keyword evidence="16" id="KW-1015">Disulfide bond</keyword>
<dbReference type="InterPro" id="IPR036890">
    <property type="entry name" value="HATPase_C_sf"/>
</dbReference>
<protein>
    <recommendedName>
        <fullName evidence="5">histidine kinase</fullName>
        <ecNumber evidence="5">2.7.13.3</ecNumber>
    </recommendedName>
</protein>
<dbReference type="InterPro" id="IPR013656">
    <property type="entry name" value="PAS_4"/>
</dbReference>
<evidence type="ECO:0000256" key="3">
    <source>
        <dbReference type="ARBA" id="ARBA00004477"/>
    </source>
</evidence>
<dbReference type="EMBL" id="JAMPKK010000065">
    <property type="protein sequence ID" value="MEP0867306.1"/>
    <property type="molecule type" value="Genomic_DNA"/>
</dbReference>
<dbReference type="CDD" id="cd00082">
    <property type="entry name" value="HisKA"/>
    <property type="match status" value="1"/>
</dbReference>
<dbReference type="SMART" id="SM00065">
    <property type="entry name" value="GAF"/>
    <property type="match status" value="1"/>
</dbReference>
<dbReference type="InterPro" id="IPR003018">
    <property type="entry name" value="GAF"/>
</dbReference>
<dbReference type="CDD" id="cd00130">
    <property type="entry name" value="PAS"/>
    <property type="match status" value="5"/>
</dbReference>
<dbReference type="InterPro" id="IPR003594">
    <property type="entry name" value="HATPase_dom"/>
</dbReference>
<feature type="domain" description="PAC" evidence="21">
    <location>
        <begin position="349"/>
        <end position="401"/>
    </location>
</feature>
<keyword evidence="15 18" id="KW-0472">Membrane</keyword>
<evidence type="ECO:0000256" key="7">
    <source>
        <dbReference type="ARBA" id="ARBA00022679"/>
    </source>
</evidence>
<dbReference type="Pfam" id="PF02518">
    <property type="entry name" value="HATPase_c"/>
    <property type="match status" value="1"/>
</dbReference>
<dbReference type="Pfam" id="PF08447">
    <property type="entry name" value="PAS_3"/>
    <property type="match status" value="1"/>
</dbReference>
<evidence type="ECO:0000313" key="23">
    <source>
        <dbReference type="Proteomes" id="UP001442494"/>
    </source>
</evidence>
<proteinExistence type="inferred from homology"/>
<evidence type="ECO:0000259" key="19">
    <source>
        <dbReference type="PROSITE" id="PS50109"/>
    </source>
</evidence>
<dbReference type="PRINTS" id="PR00344">
    <property type="entry name" value="BCTRLSENSOR"/>
</dbReference>
<dbReference type="Gene3D" id="3.30.450.20">
    <property type="entry name" value="PAS domain"/>
    <property type="match status" value="5"/>
</dbReference>
<keyword evidence="13" id="KW-0186">Copper</keyword>
<dbReference type="PANTHER" id="PTHR43304">
    <property type="entry name" value="PHYTOCHROME-LIKE PROTEIN CPH1"/>
    <property type="match status" value="1"/>
</dbReference>
<organism evidence="22 23">
    <name type="scientific">Funiculus sociatus GB2-A5</name>
    <dbReference type="NCBI Taxonomy" id="2933946"/>
    <lineage>
        <taxon>Bacteria</taxon>
        <taxon>Bacillati</taxon>
        <taxon>Cyanobacteriota</taxon>
        <taxon>Cyanophyceae</taxon>
        <taxon>Coleofasciculales</taxon>
        <taxon>Coleofasciculaceae</taxon>
        <taxon>Funiculus</taxon>
    </lineage>
</organism>
<comment type="catalytic activity">
    <reaction evidence="1">
        <text>ATP + protein L-histidine = ADP + protein N-phospho-L-histidine.</text>
        <dbReference type="EC" id="2.7.13.3"/>
    </reaction>
</comment>
<feature type="domain" description="PAS" evidence="20">
    <location>
        <begin position="573"/>
        <end position="642"/>
    </location>
</feature>
<dbReference type="InterPro" id="IPR035965">
    <property type="entry name" value="PAS-like_dom_sf"/>
</dbReference>
<dbReference type="SMART" id="SM00387">
    <property type="entry name" value="HATPase_c"/>
    <property type="match status" value="1"/>
</dbReference>
<keyword evidence="10" id="KW-0418">Kinase</keyword>
<dbReference type="Pfam" id="PF08448">
    <property type="entry name" value="PAS_4"/>
    <property type="match status" value="3"/>
</dbReference>
<dbReference type="Pfam" id="PF00989">
    <property type="entry name" value="PAS"/>
    <property type="match status" value="1"/>
</dbReference>
<keyword evidence="8 18" id="KW-0812">Transmembrane</keyword>
<keyword evidence="9" id="KW-0936">Ethylene signaling pathway</keyword>
<dbReference type="PROSITE" id="PS50113">
    <property type="entry name" value="PAC"/>
    <property type="match status" value="5"/>
</dbReference>
<comment type="subcellular location">
    <subcellularLocation>
        <location evidence="3">Endoplasmic reticulum membrane</location>
        <topology evidence="3">Multi-pass membrane protein</topology>
    </subcellularLocation>
</comment>
<dbReference type="Gene3D" id="1.10.287.130">
    <property type="match status" value="1"/>
</dbReference>
<dbReference type="NCBIfam" id="TIGR00229">
    <property type="entry name" value="sensory_box"/>
    <property type="match status" value="5"/>
</dbReference>
<evidence type="ECO:0000256" key="4">
    <source>
        <dbReference type="ARBA" id="ARBA00009842"/>
    </source>
</evidence>
<keyword evidence="14" id="KW-0902">Two-component regulatory system</keyword>
<dbReference type="InterPro" id="IPR004358">
    <property type="entry name" value="Sig_transdc_His_kin-like_C"/>
</dbReference>
<dbReference type="SMART" id="SM00091">
    <property type="entry name" value="PAS"/>
    <property type="match status" value="5"/>
</dbReference>
<evidence type="ECO:0000259" key="20">
    <source>
        <dbReference type="PROSITE" id="PS50112"/>
    </source>
</evidence>
<feature type="domain" description="PAS" evidence="20">
    <location>
        <begin position="273"/>
        <end position="339"/>
    </location>
</feature>
<comment type="similarity">
    <text evidence="4">Belongs to the ethylene receptor family.</text>
</comment>
<reference evidence="22 23" key="1">
    <citation type="submission" date="2022-04" db="EMBL/GenBank/DDBJ databases">
        <title>Positive selection, recombination, and allopatry shape intraspecific diversity of widespread and dominant cyanobacteria.</title>
        <authorList>
            <person name="Wei J."/>
            <person name="Shu W."/>
            <person name="Hu C."/>
        </authorList>
    </citation>
    <scope>NUCLEOTIDE SEQUENCE [LARGE SCALE GENOMIC DNA]</scope>
    <source>
        <strain evidence="22 23">GB2-A5</strain>
    </source>
</reference>
<dbReference type="Gene3D" id="3.30.450.40">
    <property type="match status" value="1"/>
</dbReference>
<feature type="coiled-coil region" evidence="17">
    <location>
        <begin position="521"/>
        <end position="569"/>
    </location>
</feature>
<feature type="transmembrane region" description="Helical" evidence="18">
    <location>
        <begin position="56"/>
        <end position="77"/>
    </location>
</feature>
<keyword evidence="6" id="KW-0597">Phosphoprotein</keyword>
<evidence type="ECO:0000256" key="12">
    <source>
        <dbReference type="ARBA" id="ARBA00022989"/>
    </source>
</evidence>
<feature type="transmembrane region" description="Helical" evidence="18">
    <location>
        <begin position="83"/>
        <end position="105"/>
    </location>
</feature>
<dbReference type="Gene3D" id="3.30.565.10">
    <property type="entry name" value="Histidine kinase-like ATPase, C-terminal domain"/>
    <property type="match status" value="1"/>
</dbReference>
<keyword evidence="17" id="KW-0175">Coiled coil</keyword>
<evidence type="ECO:0000256" key="17">
    <source>
        <dbReference type="SAM" id="Coils"/>
    </source>
</evidence>
<dbReference type="InterPro" id="IPR005467">
    <property type="entry name" value="His_kinase_dom"/>
</dbReference>
<gene>
    <name evidence="22" type="ORF">NDI37_22910</name>
</gene>
<comment type="cofactor">
    <cofactor evidence="2">
        <name>Cu cation</name>
        <dbReference type="ChEBI" id="CHEBI:23378"/>
    </cofactor>
</comment>
<evidence type="ECO:0000256" key="1">
    <source>
        <dbReference type="ARBA" id="ARBA00000085"/>
    </source>
</evidence>
<feature type="transmembrane region" description="Helical" evidence="18">
    <location>
        <begin position="20"/>
        <end position="44"/>
    </location>
</feature>
<sequence>MTSNSFIPHGHCYLWKPGLVWLHIASDSLIALAYYSIPITLLNFVQKRRDLPFDWIFLLFGAFIVSCGTTHVMEVWTLWHPTYWLSGMLKAITAGISLYTAVLLVRIIPQALALPNSTQLEAVNRKLEAEIIERSRIEEQLVRSQHMLQLVMDNIPQFIFWKDRNSVYIGCNRSFATMAGIDNPEDIVGLTDYDLPWKQEETEFFRKCDARVMERDKPEYHIIEPILQADGKQSWADTNKIPLHDAEGKVVGILGTIEDITERKLAEEELRKSRNRFDLAVLGSRDGLWDWDLQSNEVYFSPQWKSMLGFAEHELQNNWDAWKNRIHPDDSDRILANIEACWDGLTPHWEVEYRLQHKNGSYRWIFGRGAALFDANGRAIRIAGSHTDITERKAAQEALEKAKHELEKSYNLLRAAIDGTPDVIFAKDIQGRYILVNTSAAHLYSQPAAEIIGKDDTLLFSPQMAQRQAEIDRRAIATGLPQRSEEVFTLRGITLTYLLTKSPYRDAQGNIIGVVGIAQNVTSRKQALDALKKINEELESRVEERTTLLRDANQKLQREIAERTATEEALRISNQTLETLIEASPVAIATISVDGKVMMWNPAAERLFGWSEQEVMGRPLPIVPPSEQEQALTLLQSEMQGQVPSGIELRRQRKDGSLIHVSLWTAPMFNSSGVVIGSIGLLIDISARVQAEDALRESQQRLQAILDNSPAVIYLKDHDGRYLLVNRQWVSLFHVSLEEAKGKTDWDLFPYELAIAFRENDRKVLESGTGLKIEEVAPLDDGLHTYLSIKFPLYDSAGVSYAICGISTDITERKVAEEKLRQSEAKFREVATREALLNRLASQIRASLDLDTLLETAVLEIHSQLEIDVCLFSWYRPNGTRPGWMVVKDAKNPDLPSFRGLYPLENWHPFTSALVNLEIFRVDDVTQSDLAVQEMLKPYNAASLLSLPIQTQSGKLGAVTCGRLVSQQSWAEEELELLQAVCNQLAIAIDQAALYKQSRTTAAAAQAQATQLEQTLRELQQTQAQLVQSEKMSSLGQMVAGVAHEINNPVNFIYGNLIHTNEYAEDLLRLLELYQKYYPHPAEEIQASIAAIDLEFIQQDLPKILSSMKMGADRIRQIVLSLRNFSRLDESEMKQVDIHDGLDSTLLILQNRLKPKPDRPAIQVIKEYGNLPQVECYAGQLNQVFMNILSNAIDVLEMGNGERGMANRDWGLVNREFPIQNPTPTHPSLLKGKAKIQNPEIRIFTEVQDDNQVLIRIADNGPGMTEEVQRRLFDPFFTTKPVGAGTGLGMSISYQIVVEKHGGQLQCISAPGQGAQFLVQIPIGQNKRQVLAEKIMP</sequence>
<evidence type="ECO:0000256" key="13">
    <source>
        <dbReference type="ARBA" id="ARBA00023008"/>
    </source>
</evidence>
<dbReference type="InterPro" id="IPR029016">
    <property type="entry name" value="GAF-like_dom_sf"/>
</dbReference>
<dbReference type="InterPro" id="IPR000700">
    <property type="entry name" value="PAS-assoc_C"/>
</dbReference>
<keyword evidence="23" id="KW-1185">Reference proteome</keyword>
<feature type="domain" description="PAC" evidence="21">
    <location>
        <begin position="216"/>
        <end position="272"/>
    </location>
</feature>
<dbReference type="SUPFAM" id="SSF55781">
    <property type="entry name" value="GAF domain-like"/>
    <property type="match status" value="1"/>
</dbReference>
<evidence type="ECO:0000256" key="9">
    <source>
        <dbReference type="ARBA" id="ARBA00022745"/>
    </source>
</evidence>
<dbReference type="PANTHER" id="PTHR43304:SF1">
    <property type="entry name" value="PAC DOMAIN-CONTAINING PROTEIN"/>
    <property type="match status" value="1"/>
</dbReference>
<dbReference type="InterPro" id="IPR036097">
    <property type="entry name" value="HisK_dim/P_sf"/>
</dbReference>
<keyword evidence="11" id="KW-0256">Endoplasmic reticulum</keyword>
<evidence type="ECO:0000256" key="14">
    <source>
        <dbReference type="ARBA" id="ARBA00023012"/>
    </source>
</evidence>
<dbReference type="InterPro" id="IPR001610">
    <property type="entry name" value="PAC"/>
</dbReference>
<evidence type="ECO:0000256" key="6">
    <source>
        <dbReference type="ARBA" id="ARBA00022553"/>
    </source>
</evidence>